<dbReference type="SMART" id="SM00271">
    <property type="entry name" value="DnaJ"/>
    <property type="match status" value="1"/>
</dbReference>
<sequence>MVKETAFYDLLGVAPTASDTEIKKGYRKAALKYHPDKNPSEEAAEKFKEISAAYEVLSDSQKRQVYDDYGVEGLTSGGPGGSGGMDDIFSQFFGGGFGGGFGGAPRGPQKGADIKHSIGATLEELYKGRTAKMALNKTVLCKTCDGLGGKSGSVKKCPHCGGQGVKFVTRQMGPMIQRMQVHCEQCNGTGDIIDPKDRCKTCNGKKTVSERKVLQVHVEPGMKNGQRIVFKGEGDQEPNIVPGDVVFVVTEKQHAVFKRSGDDLVLEKEIDLITALAGGEFHVKHVSGNYIKVSIIPGEVIGADSVKVVEGQGMPIFKNGGYGNLFIKFSVKFPENNFSDDEGLAKLRSILPTPKPEAKLPKDAIVDDVDLVEFNEYKHDSSRRRAHHHDDDDEDEGQPGVQCASQ</sequence>
<evidence type="ECO:0000256" key="5">
    <source>
        <dbReference type="ARBA" id="ARBA00023186"/>
    </source>
</evidence>
<dbReference type="InterPro" id="IPR018253">
    <property type="entry name" value="DnaJ_domain_CS"/>
</dbReference>
<feature type="zinc finger region" description="CR-type" evidence="6">
    <location>
        <begin position="128"/>
        <end position="211"/>
    </location>
</feature>
<keyword evidence="2" id="KW-0677">Repeat</keyword>
<accession>A0A9P8PRD6</accession>
<dbReference type="InterPro" id="IPR036869">
    <property type="entry name" value="J_dom_sf"/>
</dbReference>
<proteinExistence type="inferred from homology"/>
<evidence type="ECO:0000259" key="9">
    <source>
        <dbReference type="PROSITE" id="PS51188"/>
    </source>
</evidence>
<feature type="domain" description="CR-type" evidence="9">
    <location>
        <begin position="128"/>
        <end position="211"/>
    </location>
</feature>
<dbReference type="AlphaFoldDB" id="A0A9P8PRD6"/>
<reference evidence="10" key="1">
    <citation type="journal article" date="2021" name="Open Biol.">
        <title>Shared evolutionary footprints suggest mitochondrial oxidative damage underlies multiple complex I losses in fungi.</title>
        <authorList>
            <person name="Schikora-Tamarit M.A."/>
            <person name="Marcet-Houben M."/>
            <person name="Nosek J."/>
            <person name="Gabaldon T."/>
        </authorList>
    </citation>
    <scope>NUCLEOTIDE SEQUENCE</scope>
    <source>
        <strain evidence="10">CBS6341</strain>
    </source>
</reference>
<comment type="caution">
    <text evidence="10">The sequence shown here is derived from an EMBL/GenBank/DDBJ whole genome shotgun (WGS) entry which is preliminary data.</text>
</comment>
<dbReference type="GO" id="GO:0051082">
    <property type="term" value="F:unfolded protein binding"/>
    <property type="evidence" value="ECO:0007669"/>
    <property type="project" value="InterPro"/>
</dbReference>
<dbReference type="PROSITE" id="PS50076">
    <property type="entry name" value="DNAJ_2"/>
    <property type="match status" value="1"/>
</dbReference>
<evidence type="ECO:0000256" key="7">
    <source>
        <dbReference type="SAM" id="MobiDB-lite"/>
    </source>
</evidence>
<dbReference type="SUPFAM" id="SSF46565">
    <property type="entry name" value="Chaperone J-domain"/>
    <property type="match status" value="1"/>
</dbReference>
<dbReference type="InterPro" id="IPR002939">
    <property type="entry name" value="DnaJ_C"/>
</dbReference>
<dbReference type="GO" id="GO:0005524">
    <property type="term" value="F:ATP binding"/>
    <property type="evidence" value="ECO:0007669"/>
    <property type="project" value="InterPro"/>
</dbReference>
<dbReference type="EMBL" id="JAEUBF010000556">
    <property type="protein sequence ID" value="KAH3677023.1"/>
    <property type="molecule type" value="Genomic_DNA"/>
</dbReference>
<dbReference type="HAMAP" id="MF_01152">
    <property type="entry name" value="DnaJ"/>
    <property type="match status" value="1"/>
</dbReference>
<protein>
    <recommendedName>
        <fullName evidence="12">Mitochondrial protein import protein MAS5</fullName>
    </recommendedName>
</protein>
<gene>
    <name evidence="10" type="ORF">WICMUC_001929</name>
</gene>
<dbReference type="GO" id="GO:0072655">
    <property type="term" value="P:establishment of protein localization to mitochondrion"/>
    <property type="evidence" value="ECO:0007669"/>
    <property type="project" value="UniProtKB-ARBA"/>
</dbReference>
<dbReference type="Pfam" id="PF00684">
    <property type="entry name" value="DnaJ_CXXCXGXG"/>
    <property type="match status" value="1"/>
</dbReference>
<keyword evidence="4 6" id="KW-0862">Zinc</keyword>
<dbReference type="CDD" id="cd10747">
    <property type="entry name" value="DnaJ_C"/>
    <property type="match status" value="1"/>
</dbReference>
<dbReference type="Gene3D" id="2.10.230.10">
    <property type="entry name" value="Heat shock protein DnaJ, cysteine-rich domain"/>
    <property type="match status" value="1"/>
</dbReference>
<keyword evidence="1 6" id="KW-0479">Metal-binding</keyword>
<dbReference type="PRINTS" id="PR00625">
    <property type="entry name" value="JDOMAIN"/>
</dbReference>
<organism evidence="10 11">
    <name type="scientific">Wickerhamomyces mucosus</name>
    <dbReference type="NCBI Taxonomy" id="1378264"/>
    <lineage>
        <taxon>Eukaryota</taxon>
        <taxon>Fungi</taxon>
        <taxon>Dikarya</taxon>
        <taxon>Ascomycota</taxon>
        <taxon>Saccharomycotina</taxon>
        <taxon>Saccharomycetes</taxon>
        <taxon>Phaffomycetales</taxon>
        <taxon>Wickerhamomycetaceae</taxon>
        <taxon>Wickerhamomyces</taxon>
    </lineage>
</organism>
<dbReference type="Gene3D" id="1.10.287.110">
    <property type="entry name" value="DnaJ domain"/>
    <property type="match status" value="1"/>
</dbReference>
<dbReference type="Pfam" id="PF01556">
    <property type="entry name" value="DnaJ_C"/>
    <property type="match status" value="1"/>
</dbReference>
<dbReference type="Proteomes" id="UP000769528">
    <property type="component" value="Unassembled WGS sequence"/>
</dbReference>
<dbReference type="InterPro" id="IPR001305">
    <property type="entry name" value="HSP_DnaJ_Cys-rich_dom"/>
</dbReference>
<dbReference type="PROSITE" id="PS00636">
    <property type="entry name" value="DNAJ_1"/>
    <property type="match status" value="1"/>
</dbReference>
<dbReference type="CDD" id="cd06257">
    <property type="entry name" value="DnaJ"/>
    <property type="match status" value="1"/>
</dbReference>
<evidence type="ECO:0000259" key="8">
    <source>
        <dbReference type="PROSITE" id="PS50076"/>
    </source>
</evidence>
<evidence type="ECO:0000256" key="1">
    <source>
        <dbReference type="ARBA" id="ARBA00022723"/>
    </source>
</evidence>
<keyword evidence="11" id="KW-1185">Reference proteome</keyword>
<dbReference type="GO" id="GO:0006457">
    <property type="term" value="P:protein folding"/>
    <property type="evidence" value="ECO:0007669"/>
    <property type="project" value="InterPro"/>
</dbReference>
<dbReference type="InterPro" id="IPR044713">
    <property type="entry name" value="DNJA1/2-like"/>
</dbReference>
<feature type="region of interest" description="Disordered" evidence="7">
    <location>
        <begin position="379"/>
        <end position="406"/>
    </location>
</feature>
<dbReference type="Gene3D" id="2.60.260.20">
    <property type="entry name" value="Urease metallochaperone UreE, N-terminal domain"/>
    <property type="match status" value="2"/>
</dbReference>
<dbReference type="FunFam" id="2.60.260.20:FF:000036">
    <property type="entry name" value="Type I HSP40 co-chaperone"/>
    <property type="match status" value="1"/>
</dbReference>
<dbReference type="PROSITE" id="PS51188">
    <property type="entry name" value="ZF_CR"/>
    <property type="match status" value="1"/>
</dbReference>
<evidence type="ECO:0000313" key="10">
    <source>
        <dbReference type="EMBL" id="KAH3677023.1"/>
    </source>
</evidence>
<dbReference type="InterPro" id="IPR012724">
    <property type="entry name" value="DnaJ"/>
</dbReference>
<keyword evidence="3 6" id="KW-0863">Zinc-finger</keyword>
<evidence type="ECO:0000256" key="4">
    <source>
        <dbReference type="ARBA" id="ARBA00022833"/>
    </source>
</evidence>
<dbReference type="InterPro" id="IPR036410">
    <property type="entry name" value="HSP_DnaJ_Cys-rich_dom_sf"/>
</dbReference>
<evidence type="ECO:0000256" key="3">
    <source>
        <dbReference type="ARBA" id="ARBA00022771"/>
    </source>
</evidence>
<dbReference type="InterPro" id="IPR001623">
    <property type="entry name" value="DnaJ_domain"/>
</dbReference>
<reference evidence="10" key="2">
    <citation type="submission" date="2021-01" db="EMBL/GenBank/DDBJ databases">
        <authorList>
            <person name="Schikora-Tamarit M.A."/>
        </authorList>
    </citation>
    <scope>NUCLEOTIDE SEQUENCE</scope>
    <source>
        <strain evidence="10">CBS6341</strain>
    </source>
</reference>
<dbReference type="GO" id="GO:0008270">
    <property type="term" value="F:zinc ion binding"/>
    <property type="evidence" value="ECO:0007669"/>
    <property type="project" value="UniProtKB-KW"/>
</dbReference>
<dbReference type="GO" id="GO:0009408">
    <property type="term" value="P:response to heat"/>
    <property type="evidence" value="ECO:0007669"/>
    <property type="project" value="InterPro"/>
</dbReference>
<dbReference type="PANTHER" id="PTHR43888">
    <property type="entry name" value="DNAJ-LIKE-2, ISOFORM A-RELATED"/>
    <property type="match status" value="1"/>
</dbReference>
<dbReference type="Pfam" id="PF00226">
    <property type="entry name" value="DnaJ"/>
    <property type="match status" value="1"/>
</dbReference>
<evidence type="ECO:0008006" key="12">
    <source>
        <dbReference type="Google" id="ProtNLM"/>
    </source>
</evidence>
<dbReference type="FunFam" id="1.10.287.110:FF:000048">
    <property type="entry name" value="DnaJ family protein"/>
    <property type="match status" value="1"/>
</dbReference>
<dbReference type="GO" id="GO:0030544">
    <property type="term" value="F:Hsp70 protein binding"/>
    <property type="evidence" value="ECO:0007669"/>
    <property type="project" value="InterPro"/>
</dbReference>
<dbReference type="SUPFAM" id="SSF57938">
    <property type="entry name" value="DnaJ/Hsp40 cysteine-rich domain"/>
    <property type="match status" value="1"/>
</dbReference>
<dbReference type="OrthoDB" id="550424at2759"/>
<dbReference type="FunFam" id="2.10.230.10:FF:000001">
    <property type="entry name" value="DnaJ subfamily A member 2"/>
    <property type="match status" value="1"/>
</dbReference>
<feature type="domain" description="J" evidence="8">
    <location>
        <begin position="6"/>
        <end position="70"/>
    </location>
</feature>
<evidence type="ECO:0000313" key="11">
    <source>
        <dbReference type="Proteomes" id="UP000769528"/>
    </source>
</evidence>
<evidence type="ECO:0000256" key="2">
    <source>
        <dbReference type="ARBA" id="ARBA00022737"/>
    </source>
</evidence>
<name>A0A9P8PRD6_9ASCO</name>
<dbReference type="GO" id="GO:0001671">
    <property type="term" value="F:ATPase activator activity"/>
    <property type="evidence" value="ECO:0007669"/>
    <property type="project" value="UniProtKB-ARBA"/>
</dbReference>
<evidence type="ECO:0000256" key="6">
    <source>
        <dbReference type="PROSITE-ProRule" id="PRU00546"/>
    </source>
</evidence>
<dbReference type="InterPro" id="IPR008971">
    <property type="entry name" value="HSP40/DnaJ_pept-bd"/>
</dbReference>
<dbReference type="CDD" id="cd10719">
    <property type="entry name" value="DnaJ_zf"/>
    <property type="match status" value="1"/>
</dbReference>
<dbReference type="SUPFAM" id="SSF49493">
    <property type="entry name" value="HSP40/DnaJ peptide-binding domain"/>
    <property type="match status" value="2"/>
</dbReference>
<keyword evidence="5" id="KW-0143">Chaperone</keyword>